<organism evidence="2 3">
    <name type="scientific">Papaver nudicaule</name>
    <name type="common">Iceland poppy</name>
    <dbReference type="NCBI Taxonomy" id="74823"/>
    <lineage>
        <taxon>Eukaryota</taxon>
        <taxon>Viridiplantae</taxon>
        <taxon>Streptophyta</taxon>
        <taxon>Embryophyta</taxon>
        <taxon>Tracheophyta</taxon>
        <taxon>Spermatophyta</taxon>
        <taxon>Magnoliopsida</taxon>
        <taxon>Ranunculales</taxon>
        <taxon>Papaveraceae</taxon>
        <taxon>Papaveroideae</taxon>
        <taxon>Papaver</taxon>
    </lineage>
</organism>
<evidence type="ECO:0000256" key="1">
    <source>
        <dbReference type="SAM" id="MobiDB-lite"/>
    </source>
</evidence>
<protein>
    <submittedName>
        <fullName evidence="2">Uncharacterized protein</fullName>
    </submittedName>
</protein>
<proteinExistence type="predicted"/>
<accession>A0AA41RT92</accession>
<dbReference type="EMBL" id="JAJJMA010052109">
    <property type="protein sequence ID" value="MCL7026064.1"/>
    <property type="molecule type" value="Genomic_DNA"/>
</dbReference>
<name>A0AA41RT92_PAPNU</name>
<feature type="compositionally biased region" description="Acidic residues" evidence="1">
    <location>
        <begin position="29"/>
        <end position="38"/>
    </location>
</feature>
<reference evidence="2" key="1">
    <citation type="submission" date="2022-03" db="EMBL/GenBank/DDBJ databases">
        <title>A functionally conserved STORR gene fusion in Papaver species that diverged 16.8 million years ago.</title>
        <authorList>
            <person name="Catania T."/>
        </authorList>
    </citation>
    <scope>NUCLEOTIDE SEQUENCE</scope>
    <source>
        <strain evidence="2">S-191538</strain>
    </source>
</reference>
<keyword evidence="3" id="KW-1185">Reference proteome</keyword>
<feature type="region of interest" description="Disordered" evidence="1">
    <location>
        <begin position="1"/>
        <end position="41"/>
    </location>
</feature>
<comment type="caution">
    <text evidence="2">The sequence shown here is derived from an EMBL/GenBank/DDBJ whole genome shotgun (WGS) entry which is preliminary data.</text>
</comment>
<dbReference type="AlphaFoldDB" id="A0AA41RT92"/>
<evidence type="ECO:0000313" key="3">
    <source>
        <dbReference type="Proteomes" id="UP001177140"/>
    </source>
</evidence>
<gene>
    <name evidence="2" type="ORF">MKW94_007359</name>
</gene>
<dbReference type="Proteomes" id="UP001177140">
    <property type="component" value="Unassembled WGS sequence"/>
</dbReference>
<evidence type="ECO:0000313" key="2">
    <source>
        <dbReference type="EMBL" id="MCL7026064.1"/>
    </source>
</evidence>
<sequence length="86" mass="9455">MSHSTNDDGYIVAPVDKTQSSELNGMADHEDDTQDAEADEHQLSRVRDWIVSRIIDTVELTDVLANFPDISVVSSTINSSKCTFGL</sequence>